<dbReference type="EMBL" id="BAABME010001820">
    <property type="protein sequence ID" value="GAA0151608.1"/>
    <property type="molecule type" value="Genomic_DNA"/>
</dbReference>
<accession>A0AAV3PN14</accession>
<evidence type="ECO:0000313" key="2">
    <source>
        <dbReference type="EMBL" id="GAA0151608.1"/>
    </source>
</evidence>
<sequence length="160" mass="17431">MVKTRGGSSSSTRKEGSQNSRTSNPVEVLLLPWKDNIALEEPNSKHGEKSQPEHGGTNEGMGMHVPPIGDNSSKNPIPGLNSAERVASIETLISPTVGNQEGKNVDSQRIEVENVVGDVNPERGFENVEGVQPMSRTLRLRQAASLQRLIALPTLRWLKF</sequence>
<feature type="compositionally biased region" description="Polar residues" evidence="1">
    <location>
        <begin position="1"/>
        <end position="25"/>
    </location>
</feature>
<dbReference type="AlphaFoldDB" id="A0AAV3PN14"/>
<dbReference type="Proteomes" id="UP001454036">
    <property type="component" value="Unassembled WGS sequence"/>
</dbReference>
<keyword evidence="3" id="KW-1185">Reference proteome</keyword>
<feature type="region of interest" description="Disordered" evidence="1">
    <location>
        <begin position="1"/>
        <end position="80"/>
    </location>
</feature>
<proteinExistence type="predicted"/>
<gene>
    <name evidence="2" type="ORF">LIER_10295</name>
</gene>
<name>A0AAV3PN14_LITER</name>
<protein>
    <submittedName>
        <fullName evidence="2">Uncharacterized protein</fullName>
    </submittedName>
</protein>
<organism evidence="2 3">
    <name type="scientific">Lithospermum erythrorhizon</name>
    <name type="common">Purple gromwell</name>
    <name type="synonym">Lithospermum officinale var. erythrorhizon</name>
    <dbReference type="NCBI Taxonomy" id="34254"/>
    <lineage>
        <taxon>Eukaryota</taxon>
        <taxon>Viridiplantae</taxon>
        <taxon>Streptophyta</taxon>
        <taxon>Embryophyta</taxon>
        <taxon>Tracheophyta</taxon>
        <taxon>Spermatophyta</taxon>
        <taxon>Magnoliopsida</taxon>
        <taxon>eudicotyledons</taxon>
        <taxon>Gunneridae</taxon>
        <taxon>Pentapetalae</taxon>
        <taxon>asterids</taxon>
        <taxon>lamiids</taxon>
        <taxon>Boraginales</taxon>
        <taxon>Boraginaceae</taxon>
        <taxon>Boraginoideae</taxon>
        <taxon>Lithospermeae</taxon>
        <taxon>Lithospermum</taxon>
    </lineage>
</organism>
<evidence type="ECO:0000256" key="1">
    <source>
        <dbReference type="SAM" id="MobiDB-lite"/>
    </source>
</evidence>
<reference evidence="2 3" key="1">
    <citation type="submission" date="2024-01" db="EMBL/GenBank/DDBJ databases">
        <title>The complete chloroplast genome sequence of Lithospermum erythrorhizon: insights into the phylogenetic relationship among Boraginaceae species and the maternal lineages of purple gromwells.</title>
        <authorList>
            <person name="Okada T."/>
            <person name="Watanabe K."/>
        </authorList>
    </citation>
    <scope>NUCLEOTIDE SEQUENCE [LARGE SCALE GENOMIC DNA]</scope>
</reference>
<feature type="compositionally biased region" description="Basic and acidic residues" evidence="1">
    <location>
        <begin position="42"/>
        <end position="52"/>
    </location>
</feature>
<evidence type="ECO:0000313" key="3">
    <source>
        <dbReference type="Proteomes" id="UP001454036"/>
    </source>
</evidence>
<comment type="caution">
    <text evidence="2">The sequence shown here is derived from an EMBL/GenBank/DDBJ whole genome shotgun (WGS) entry which is preliminary data.</text>
</comment>